<feature type="region of interest" description="Disordered" evidence="1">
    <location>
        <begin position="51"/>
        <end position="207"/>
    </location>
</feature>
<evidence type="ECO:0000313" key="4">
    <source>
        <dbReference type="Proteomes" id="UP000230605"/>
    </source>
</evidence>
<protein>
    <submittedName>
        <fullName evidence="2">Uncharacterized protein</fullName>
    </submittedName>
</protein>
<evidence type="ECO:0000313" key="2">
    <source>
        <dbReference type="EMBL" id="PIA88728.1"/>
    </source>
</evidence>
<accession>A0A2G5H873</accession>
<organism evidence="2 4">
    <name type="scientific">Cercospora beticola</name>
    <name type="common">Sugarbeet leaf spot fungus</name>
    <dbReference type="NCBI Taxonomy" id="122368"/>
    <lineage>
        <taxon>Eukaryota</taxon>
        <taxon>Fungi</taxon>
        <taxon>Dikarya</taxon>
        <taxon>Ascomycota</taxon>
        <taxon>Pezizomycotina</taxon>
        <taxon>Dothideomycetes</taxon>
        <taxon>Dothideomycetidae</taxon>
        <taxon>Mycosphaerellales</taxon>
        <taxon>Mycosphaerellaceae</taxon>
        <taxon>Cercospora</taxon>
    </lineage>
</organism>
<feature type="compositionally biased region" description="Basic and acidic residues" evidence="1">
    <location>
        <begin position="638"/>
        <end position="654"/>
    </location>
</feature>
<feature type="region of interest" description="Disordered" evidence="1">
    <location>
        <begin position="568"/>
        <end position="607"/>
    </location>
</feature>
<feature type="region of interest" description="Disordered" evidence="1">
    <location>
        <begin position="622"/>
        <end position="681"/>
    </location>
</feature>
<dbReference type="AlphaFoldDB" id="A0A2G5H873"/>
<dbReference type="OrthoDB" id="3880925at2759"/>
<dbReference type="EMBL" id="LKMD01000108">
    <property type="protein sequence ID" value="PIA88728.1"/>
    <property type="molecule type" value="Genomic_DNA"/>
</dbReference>
<dbReference type="Proteomes" id="UP001302367">
    <property type="component" value="Chromosome 5"/>
</dbReference>
<dbReference type="EMBL" id="CP134188">
    <property type="protein sequence ID" value="WPB02652.1"/>
    <property type="molecule type" value="Genomic_DNA"/>
</dbReference>
<feature type="region of interest" description="Disordered" evidence="1">
    <location>
        <begin position="223"/>
        <end position="272"/>
    </location>
</feature>
<feature type="compositionally biased region" description="Polar residues" evidence="1">
    <location>
        <begin position="489"/>
        <end position="506"/>
    </location>
</feature>
<feature type="region of interest" description="Disordered" evidence="1">
    <location>
        <begin position="384"/>
        <end position="403"/>
    </location>
</feature>
<feature type="compositionally biased region" description="Polar residues" evidence="1">
    <location>
        <begin position="96"/>
        <end position="106"/>
    </location>
</feature>
<evidence type="ECO:0000313" key="5">
    <source>
        <dbReference type="Proteomes" id="UP001302367"/>
    </source>
</evidence>
<evidence type="ECO:0000313" key="3">
    <source>
        <dbReference type="EMBL" id="WPB02652.1"/>
    </source>
</evidence>
<feature type="compositionally biased region" description="Basic and acidic residues" evidence="1">
    <location>
        <begin position="441"/>
        <end position="466"/>
    </location>
</feature>
<feature type="region of interest" description="Disordered" evidence="1">
    <location>
        <begin position="432"/>
        <end position="521"/>
    </location>
</feature>
<feature type="compositionally biased region" description="Polar residues" evidence="1">
    <location>
        <begin position="391"/>
        <end position="403"/>
    </location>
</feature>
<feature type="compositionally biased region" description="Basic and acidic residues" evidence="1">
    <location>
        <begin position="56"/>
        <end position="74"/>
    </location>
</feature>
<reference evidence="3 5" key="2">
    <citation type="submission" date="2023-09" db="EMBL/GenBank/DDBJ databases">
        <title>Complete-Gapless Cercospora beticola genome.</title>
        <authorList>
            <person name="Wyatt N.A."/>
            <person name="Spanner R.E."/>
            <person name="Bolton M.D."/>
        </authorList>
    </citation>
    <scope>NUCLEOTIDE SEQUENCE [LARGE SCALE GENOMIC DNA]</scope>
    <source>
        <strain evidence="3">Cb09-40</strain>
    </source>
</reference>
<sequence>MSRTQERAKRMALLNAGPQVPAVTSNEQHGQLIPLKGDHFLRRDTYDIPIEENEEFPIRSRNVESGKPRSTRDIDPEDSPLSEDELEAVYGGNASPIRSSPHQTLLSEKIHDQQQRRSSVAGRPKRRRILQPDAQKPAVPSAPVQPEAVPFNAPIITHDQDREGSPSDKITPRLTSAPKHAVSKRTNLPRPKPSRETATVVRSRREAAARRLPVNELLLVRSPSEVGCTPDPRSTAPDTEDQDPIESSCTGDTPNYHGRGNRRSSPIKAPLTSLRRRIKKPKSSHKSIVALQRKALARAPFFKATKQKTVTGDGFEISEMKVTHPKPVMKRRCGRRNLANLAMGFSTLTLKPGPLPDVEFFPDIVKEEVKAECAATVLMEDETAHTGGSGFRQQHSAEPAQQRTVTFSDRVLDEMMFQRLSSVTAPKRVYSISSDESEGEDYGHDDWNQSETGTHEGDNQGNERPRTVSASPRPATPGARRALDHSARSSHSLTRSPSTQARSTGVQFDFRKSSATSAARPSFDKRHLIEVDEMIMDDPDTDMIFPVHDHGNEEMLEPNVHVVDLVDRNTPSLSKPRAPRSILRRKSSLQQESNTHPENTAANTRRNSIRIADESHYFNVHSNDDAEDEQHSEEEQEPTPRRRNTEINLDESRYFSEVAGRLQQDASKKPRIIKQRSSEARRASWLSQQEVLIPDSDTAVLESSTDVQDASPGPPDYTNFSKQNVLMRNGDTTWTSSNVPRMYKDLKTLTRSVSQEHGTLSQSVRRKSSLSFRSPTKAK</sequence>
<feature type="compositionally biased region" description="Acidic residues" evidence="1">
    <location>
        <begin position="625"/>
        <end position="637"/>
    </location>
</feature>
<name>A0A2G5H873_CERBT</name>
<proteinExistence type="predicted"/>
<evidence type="ECO:0000256" key="1">
    <source>
        <dbReference type="SAM" id="MobiDB-lite"/>
    </source>
</evidence>
<dbReference type="Proteomes" id="UP000230605">
    <property type="component" value="Chromosome 5"/>
</dbReference>
<feature type="compositionally biased region" description="Acidic residues" evidence="1">
    <location>
        <begin position="75"/>
        <end position="87"/>
    </location>
</feature>
<feature type="compositionally biased region" description="Polar residues" evidence="1">
    <location>
        <begin position="588"/>
        <end position="606"/>
    </location>
</feature>
<reference evidence="2 4" key="1">
    <citation type="submission" date="2015-10" db="EMBL/GenBank/DDBJ databases">
        <title>The cercosporin biosynthetic gene cluster was horizontally transferred to several fungal lineages and shown to be expanded in Cercospora beticola based on microsynteny with recipient genomes.</title>
        <authorList>
            <person name="De Jonge R."/>
            <person name="Ebert M.K."/>
            <person name="Suttle J.C."/>
            <person name="Jurick Ii W.M."/>
            <person name="Secor G.A."/>
            <person name="Thomma B.P."/>
            <person name="Van De Peer Y."/>
            <person name="Bolton M.D."/>
        </authorList>
    </citation>
    <scope>NUCLEOTIDE SEQUENCE [LARGE SCALE GENOMIC DNA]</scope>
    <source>
        <strain evidence="2 4">09-40</strain>
    </source>
</reference>
<keyword evidence="5" id="KW-1185">Reference proteome</keyword>
<feature type="region of interest" description="Disordered" evidence="1">
    <location>
        <begin position="1"/>
        <end position="36"/>
    </location>
</feature>
<gene>
    <name evidence="2" type="ORF">CB0940_06743</name>
    <name evidence="3" type="ORF">RHO25_007288</name>
</gene>
<feature type="region of interest" description="Disordered" evidence="1">
    <location>
        <begin position="750"/>
        <end position="779"/>
    </location>
</feature>
<feature type="region of interest" description="Disordered" evidence="1">
    <location>
        <begin position="702"/>
        <end position="722"/>
    </location>
</feature>